<evidence type="ECO:0000259" key="3">
    <source>
        <dbReference type="SMART" id="SM00179"/>
    </source>
</evidence>
<dbReference type="SUPFAM" id="SSF69318">
    <property type="entry name" value="Integrin alpha N-terminal domain"/>
    <property type="match status" value="1"/>
</dbReference>
<sequence length="341" mass="37380">MEDVSRASVQPCKCLNVCSGPHPVTTGSSFEDTVWFEQTVCVIRREHGDPLIEELNPGDALEPEGRGTGGVVTDFDGDGMLDLILSHGESMAQPLSVFRGNQGFSNNWLRVVPRTRFGAFARGAKVVLYTKKSGAHLRIIDGGSGYLCEMEPVAHFGLGRDEASSVEVTWPDGKMVSRSVASGEMNSVLEILYPRDEDKLQDTAPLECGQGFSQQDNGHCMDTNECIQFPFVCPRDKPVCVNTYGSYRCRTNKRCNRGYEPNEDGTACVGLGHHILANAAGPSKNSITASKNHMETEKEHFIISKYQRFQTLPDTKAGVTALRKGSEAPSRLAQRLTDGMW</sequence>
<dbReference type="Proteomes" id="UP000710432">
    <property type="component" value="Unassembled WGS sequence"/>
</dbReference>
<feature type="domain" description="EGF-like calcium-binding" evidence="3">
    <location>
        <begin position="222"/>
        <end position="269"/>
    </location>
</feature>
<dbReference type="PANTHER" id="PTHR16026">
    <property type="entry name" value="CARTILAGE ACIDIC PROTEIN 1"/>
    <property type="match status" value="1"/>
</dbReference>
<keyword evidence="2" id="KW-1015">Disulfide bond</keyword>
<organism evidence="4 5">
    <name type="scientific">Microtus ochrogaster</name>
    <name type="common">Prairie vole</name>
    <dbReference type="NCBI Taxonomy" id="79684"/>
    <lineage>
        <taxon>Eukaryota</taxon>
        <taxon>Metazoa</taxon>
        <taxon>Chordata</taxon>
        <taxon>Craniata</taxon>
        <taxon>Vertebrata</taxon>
        <taxon>Euteleostomi</taxon>
        <taxon>Mammalia</taxon>
        <taxon>Eutheria</taxon>
        <taxon>Euarchontoglires</taxon>
        <taxon>Glires</taxon>
        <taxon>Rodentia</taxon>
        <taxon>Myomorpha</taxon>
        <taxon>Muroidea</taxon>
        <taxon>Cricetidae</taxon>
        <taxon>Arvicolinae</taxon>
        <taxon>Microtus</taxon>
    </lineage>
</organism>
<evidence type="ECO:0000313" key="4">
    <source>
        <dbReference type="EMBL" id="KAH0504496.1"/>
    </source>
</evidence>
<dbReference type="SMART" id="SM00179">
    <property type="entry name" value="EGF_CA"/>
    <property type="match status" value="1"/>
</dbReference>
<dbReference type="Pfam" id="PF07645">
    <property type="entry name" value="EGF_CA"/>
    <property type="match status" value="1"/>
</dbReference>
<gene>
    <name evidence="4" type="ORF">LTLLF_182040</name>
</gene>
<dbReference type="InterPro" id="IPR028994">
    <property type="entry name" value="Integrin_alpha_N"/>
</dbReference>
<dbReference type="Pfam" id="PF07593">
    <property type="entry name" value="UnbV_ASPIC"/>
    <property type="match status" value="1"/>
</dbReference>
<evidence type="ECO:0000313" key="5">
    <source>
        <dbReference type="Proteomes" id="UP000710432"/>
    </source>
</evidence>
<dbReference type="Gene3D" id="2.90.20.10">
    <property type="entry name" value="Plasmodium vivax P25 domain"/>
    <property type="match status" value="1"/>
</dbReference>
<dbReference type="AlphaFoldDB" id="A0A8J6G4V3"/>
<dbReference type="InterPro" id="IPR001881">
    <property type="entry name" value="EGF-like_Ca-bd_dom"/>
</dbReference>
<protein>
    <submittedName>
        <fullName evidence="4">Cartilage acidic protein 1</fullName>
    </submittedName>
</protein>
<dbReference type="PANTHER" id="PTHR16026:SF0">
    <property type="entry name" value="CARTILAGE ACIDIC PROTEIN 1"/>
    <property type="match status" value="1"/>
</dbReference>
<name>A0A8J6G4V3_MICOH</name>
<reference evidence="4" key="1">
    <citation type="submission" date="2020-03" db="EMBL/GenBank/DDBJ databases">
        <title>Studies in the Genomics of Life Span.</title>
        <authorList>
            <person name="Glass D."/>
        </authorList>
    </citation>
    <scope>NUCLEOTIDE SEQUENCE</scope>
    <source>
        <strain evidence="4">LTLLF</strain>
        <tissue evidence="4">Muscle</tissue>
    </source>
</reference>
<proteinExistence type="predicted"/>
<keyword evidence="1" id="KW-0245">EGF-like domain</keyword>
<dbReference type="GO" id="GO:0007413">
    <property type="term" value="P:axonal fasciculation"/>
    <property type="evidence" value="ECO:0007669"/>
    <property type="project" value="TreeGrafter"/>
</dbReference>
<dbReference type="InterPro" id="IPR018097">
    <property type="entry name" value="EGF_Ca-bd_CS"/>
</dbReference>
<evidence type="ECO:0000256" key="2">
    <source>
        <dbReference type="ARBA" id="ARBA00023157"/>
    </source>
</evidence>
<dbReference type="InterPro" id="IPR027039">
    <property type="entry name" value="Crtac1"/>
</dbReference>
<dbReference type="EMBL" id="JAATJU010025000">
    <property type="protein sequence ID" value="KAH0504496.1"/>
    <property type="molecule type" value="Genomic_DNA"/>
</dbReference>
<dbReference type="InterPro" id="IPR009030">
    <property type="entry name" value="Growth_fac_rcpt_cys_sf"/>
</dbReference>
<accession>A0A8J6G4V3</accession>
<dbReference type="SUPFAM" id="SSF57184">
    <property type="entry name" value="Growth factor receptor domain"/>
    <property type="match status" value="1"/>
</dbReference>
<dbReference type="GO" id="GO:0005509">
    <property type="term" value="F:calcium ion binding"/>
    <property type="evidence" value="ECO:0007669"/>
    <property type="project" value="InterPro"/>
</dbReference>
<evidence type="ECO:0000256" key="1">
    <source>
        <dbReference type="ARBA" id="ARBA00022536"/>
    </source>
</evidence>
<dbReference type="InterPro" id="IPR049883">
    <property type="entry name" value="NOTCH1_EGF-like"/>
</dbReference>
<dbReference type="InterPro" id="IPR011519">
    <property type="entry name" value="UnbV_ASPIC"/>
</dbReference>
<dbReference type="PROSITE" id="PS01187">
    <property type="entry name" value="EGF_CA"/>
    <property type="match status" value="1"/>
</dbReference>
<comment type="caution">
    <text evidence="4">The sequence shown here is derived from an EMBL/GenBank/DDBJ whole genome shotgun (WGS) entry which is preliminary data.</text>
</comment>